<dbReference type="RefSeq" id="XP_001303684.1">
    <property type="nucleotide sequence ID" value="XM_001303683.1"/>
</dbReference>
<dbReference type="PROSITE" id="PS00527">
    <property type="entry name" value="RIBOSOMAL_S14"/>
    <property type="match status" value="1"/>
</dbReference>
<dbReference type="VEuPathDB" id="TrichDB:TVAGG3_0863360"/>
<dbReference type="PANTHER" id="PTHR12010">
    <property type="entry name" value="40S RIBOSOMAL PROTEIN S29"/>
    <property type="match status" value="1"/>
</dbReference>
<dbReference type="Proteomes" id="UP000001542">
    <property type="component" value="Unassembled WGS sequence"/>
</dbReference>
<dbReference type="VEuPathDB" id="TrichDB:TVAG_393120"/>
<accession>A2DYA8</accession>
<dbReference type="PDB" id="5XYI">
    <property type="method" value="EM"/>
    <property type="resolution" value="3.35 A"/>
    <property type="chains" value="d=1-57"/>
</dbReference>
<dbReference type="InterPro" id="IPR018271">
    <property type="entry name" value="Ribosomal_uS14_CS"/>
</dbReference>
<evidence type="ECO:0000256" key="5">
    <source>
        <dbReference type="ARBA" id="ARBA00023274"/>
    </source>
</evidence>
<comment type="similarity">
    <text evidence="2">Belongs to the universal ribosomal protein uS14 family.</text>
</comment>
<dbReference type="EMDB" id="EMD-6788"/>
<dbReference type="RefSeq" id="XP_001326808.1">
    <property type="nucleotide sequence ID" value="XM_001326773.1"/>
</dbReference>
<evidence type="ECO:0000313" key="10">
    <source>
        <dbReference type="EMBL" id="EAY01507.1"/>
    </source>
</evidence>
<dbReference type="RefSeq" id="XP_001314192.1">
    <property type="nucleotide sequence ID" value="XM_001314179.1"/>
</dbReference>
<dbReference type="VEuPathDB" id="TrichDB:TVAGG3_0482680"/>
<reference evidence="11" key="2">
    <citation type="journal article" date="2007" name="Science">
        <title>Draft genome sequence of the sexually transmitted pathogen Trichomonas vaginalis.</title>
        <authorList>
            <person name="Carlton J.M."/>
            <person name="Hirt R.P."/>
            <person name="Silva J.C."/>
            <person name="Delcher A.L."/>
            <person name="Schatz M."/>
            <person name="Zhao Q."/>
            <person name="Wortman J.R."/>
            <person name="Bidwell S.L."/>
            <person name="Alsmark U.C.M."/>
            <person name="Besteiro S."/>
            <person name="Sicheritz-Ponten T."/>
            <person name="Noel C.J."/>
            <person name="Dacks J.B."/>
            <person name="Foster P.G."/>
            <person name="Simillion C."/>
            <person name="Van de Peer Y."/>
            <person name="Miranda-Saavedra D."/>
            <person name="Barton G.J."/>
            <person name="Westrop G.D."/>
            <person name="Mueller S."/>
            <person name="Dessi D."/>
            <person name="Fiori P.L."/>
            <person name="Ren Q."/>
            <person name="Paulsen I."/>
            <person name="Zhang H."/>
            <person name="Bastida-Corcuera F.D."/>
            <person name="Simoes-Barbosa A."/>
            <person name="Brown M.T."/>
            <person name="Hayes R.D."/>
            <person name="Mukherjee M."/>
            <person name="Okumura C.Y."/>
            <person name="Schneider R."/>
            <person name="Smith A.J."/>
            <person name="Vanacova S."/>
            <person name="Villalvazo M."/>
            <person name="Haas B.J."/>
            <person name="Pertea M."/>
            <person name="Feldblyum T.V."/>
            <person name="Utterback T.R."/>
            <person name="Shu C.L."/>
            <person name="Osoegawa K."/>
            <person name="de Jong P.J."/>
            <person name="Hrdy I."/>
            <person name="Horvathova L."/>
            <person name="Zubacova Z."/>
            <person name="Dolezal P."/>
            <person name="Malik S.B."/>
            <person name="Logsdon J.M. Jr."/>
            <person name="Henze K."/>
            <person name="Gupta A."/>
            <person name="Wang C.C."/>
            <person name="Dunne R.L."/>
            <person name="Upcroft J.A."/>
            <person name="Upcroft P."/>
            <person name="White O."/>
            <person name="Salzberg S.L."/>
            <person name="Tang P."/>
            <person name="Chiu C.-H."/>
            <person name="Lee Y.-S."/>
            <person name="Embley T.M."/>
            <person name="Coombs G.H."/>
            <person name="Mottram J.C."/>
            <person name="Tachezy J."/>
            <person name="Fraser-Liggett C.M."/>
            <person name="Johnson P.J."/>
        </authorList>
    </citation>
    <scope>NUCLEOTIDE SEQUENCE [LARGE SCALE GENOMIC DNA]</scope>
    <source>
        <strain evidence="11">G3</strain>
    </source>
</reference>
<evidence type="ECO:0000313" key="9">
    <source>
        <dbReference type="EMBL" id="EAY01433.1"/>
    </source>
</evidence>
<comment type="cofactor">
    <cofactor evidence="1">
        <name>Zn(2+)</name>
        <dbReference type="ChEBI" id="CHEBI:29105"/>
    </cofactor>
</comment>
<dbReference type="VEuPathDB" id="TrichDB:TVAGG3_1090130"/>
<keyword evidence="13" id="KW-0002">3D-structure</keyword>
<reference evidence="11" key="1">
    <citation type="submission" date="2006-10" db="EMBL/GenBank/DDBJ databases">
        <authorList>
            <person name="Amadeo P."/>
            <person name="Zhao Q."/>
            <person name="Wortman J."/>
            <person name="Fraser-Liggett C."/>
            <person name="Carlton J."/>
        </authorList>
    </citation>
    <scope>NUCLEOTIDE SEQUENCE</scope>
    <source>
        <strain evidence="11">G3</strain>
    </source>
</reference>
<dbReference type="VEuPathDB" id="TrichDB:TVAGG3_0532870"/>
<dbReference type="FunCoup" id="A2DYA8">
    <property type="interactions" value="473"/>
</dbReference>
<evidence type="ECO:0000256" key="1">
    <source>
        <dbReference type="ARBA" id="ARBA00001947"/>
    </source>
</evidence>
<evidence type="ECO:0000256" key="2">
    <source>
        <dbReference type="ARBA" id="ARBA00009083"/>
    </source>
</evidence>
<evidence type="ECO:0000313" key="12">
    <source>
        <dbReference type="Proteomes" id="UP000001542"/>
    </source>
</evidence>
<evidence type="ECO:0007829" key="13">
    <source>
        <dbReference type="PDB" id="5XYI"/>
    </source>
</evidence>
<dbReference type="OMA" id="HQYANDI"/>
<dbReference type="OrthoDB" id="10252683at2759"/>
<dbReference type="RefSeq" id="XP_001314137.1">
    <property type="nucleotide sequence ID" value="XM_001314126.1"/>
</dbReference>
<dbReference type="SUPFAM" id="SSF57716">
    <property type="entry name" value="Glucocorticoid receptor-like (DNA-binding domain)"/>
    <property type="match status" value="1"/>
</dbReference>
<keyword evidence="5" id="KW-0687">Ribonucleoprotein</keyword>
<dbReference type="STRING" id="5722.A2DYA8"/>
<sequence length="57" mass="6826">MPVDFVPKHPRDNAKGSVERSCRICGKRRGVIRQYRLNICRRCFRERAELLGFKKYD</sequence>
<dbReference type="RefSeq" id="XP_001302108.1">
    <property type="nucleotide sequence ID" value="XM_001302107.1"/>
</dbReference>
<evidence type="ECO:0000313" key="11">
    <source>
        <dbReference type="EMBL" id="EAY14585.1"/>
    </source>
</evidence>
<evidence type="ECO:0000313" key="7">
    <source>
        <dbReference type="EMBL" id="EAX90754.1"/>
    </source>
</evidence>
<dbReference type="EMBL" id="DS113567">
    <property type="protein sequence ID" value="EAY01433.1"/>
    <property type="molecule type" value="Genomic_DNA"/>
</dbReference>
<dbReference type="GO" id="GO:0022627">
    <property type="term" value="C:cytosolic small ribosomal subunit"/>
    <property type="evidence" value="ECO:0000318"/>
    <property type="project" value="GO_Central"/>
</dbReference>
<dbReference type="InterPro" id="IPR001209">
    <property type="entry name" value="Ribosomal_uS14"/>
</dbReference>
<dbReference type="SMR" id="A2DYA8"/>
<dbReference type="Pfam" id="PF00253">
    <property type="entry name" value="Ribosomal_S14"/>
    <property type="match status" value="1"/>
</dbReference>
<evidence type="ECO:0000313" key="8">
    <source>
        <dbReference type="EMBL" id="EAX90798.1"/>
    </source>
</evidence>
<proteinExistence type="evidence at protein level"/>
<dbReference type="EMBL" id="DS113565">
    <property type="protein sequence ID" value="EAY01507.1"/>
    <property type="molecule type" value="Genomic_DNA"/>
</dbReference>
<dbReference type="PDBsum" id="5XYI"/>
<evidence type="ECO:0000313" key="6">
    <source>
        <dbReference type="EMBL" id="EAX89178.1"/>
    </source>
</evidence>
<dbReference type="AlphaFoldDB" id="A2DYA8"/>
<keyword evidence="4 11" id="KW-0689">Ribosomal protein</keyword>
<dbReference type="VEuPathDB" id="TrichDB:TVAGG3_0281650"/>
<dbReference type="EMBL" id="DS114082">
    <property type="protein sequence ID" value="EAX90798.1"/>
    <property type="molecule type" value="Genomic_DNA"/>
</dbReference>
<dbReference type="KEGG" id="tva:4746846"/>
<dbReference type="GO" id="GO:0008270">
    <property type="term" value="F:zinc ion binding"/>
    <property type="evidence" value="ECO:0000318"/>
    <property type="project" value="GO_Central"/>
</dbReference>
<dbReference type="KEGG" id="tva:4759260"/>
<keyword evidence="12" id="KW-1185">Reference proteome</keyword>
<dbReference type="Gene3D" id="4.10.830.10">
    <property type="entry name" value="30s Ribosomal Protein S14, Chain N"/>
    <property type="match status" value="1"/>
</dbReference>
<dbReference type="VEuPathDB" id="TrichDB:TVAGG3_0668810"/>
<dbReference type="RefSeq" id="XP_001303728.1">
    <property type="nucleotide sequence ID" value="XM_001303727.1"/>
</dbReference>
<dbReference type="KEGG" id="tva:4748444"/>
<name>A2DYA8_TRIV3</name>
<dbReference type="InterPro" id="IPR039744">
    <property type="entry name" value="RIbosomal_uS14_euk_arc"/>
</dbReference>
<dbReference type="EMBL" id="DS114084">
    <property type="protein sequence ID" value="EAX90754.1"/>
    <property type="molecule type" value="Genomic_DNA"/>
</dbReference>
<reference evidence="13" key="3">
    <citation type="journal article" date="2017" name="Cell Res.">
        <title>Cryo-EM structures of the 80S ribosomes from human parasites Trichomonas vaginalis and Toxoplasma gondii.</title>
        <authorList>
            <person name="Li Z."/>
            <person name="Guo Q."/>
            <person name="Zheng L."/>
            <person name="Ji Y."/>
            <person name="Xie Y.T."/>
            <person name="Lai D.H."/>
            <person name="Lun Z.R."/>
            <person name="Suo X."/>
            <person name="Gao N."/>
        </authorList>
    </citation>
    <scope>STRUCTURE BY ELECTRON MICROSCOPY (3.35 ANGSTROMS)</scope>
</reference>
<dbReference type="FunFam" id="4.10.830.10:FF:000002">
    <property type="entry name" value="40S ribosomal protein S29"/>
    <property type="match status" value="1"/>
</dbReference>
<dbReference type="InterPro" id="IPR043140">
    <property type="entry name" value="Ribosomal_uS14_sf"/>
</dbReference>
<dbReference type="KEGG" id="tva:4772577"/>
<keyword evidence="3" id="KW-0862">Zinc</keyword>
<dbReference type="NCBIfam" id="NF004424">
    <property type="entry name" value="PRK05766.1"/>
    <property type="match status" value="1"/>
</dbReference>
<dbReference type="EMBL" id="DS114226">
    <property type="protein sequence ID" value="EAX89178.1"/>
    <property type="molecule type" value="Genomic_DNA"/>
</dbReference>
<evidence type="ECO:0000256" key="4">
    <source>
        <dbReference type="ARBA" id="ARBA00022980"/>
    </source>
</evidence>
<organism evidence="11 12">
    <name type="scientific">Trichomonas vaginalis (strain ATCC PRA-98 / G3)</name>
    <dbReference type="NCBI Taxonomy" id="412133"/>
    <lineage>
        <taxon>Eukaryota</taxon>
        <taxon>Metamonada</taxon>
        <taxon>Parabasalia</taxon>
        <taxon>Trichomonadida</taxon>
        <taxon>Trichomonadidae</taxon>
        <taxon>Trichomonas</taxon>
    </lineage>
</organism>
<gene>
    <name evidence="10" type="ORF">TVAG_107660</name>
    <name evidence="6" type="ORF">TVAG_131520</name>
    <name evidence="8" type="ORF">TVAG_357220</name>
    <name evidence="7" type="ORF">TVAG_366620</name>
    <name evidence="11" type="ORF">TVAG_393120</name>
    <name evidence="9" type="ORF">TVAG_490210</name>
</gene>
<dbReference type="GO" id="GO:0002181">
    <property type="term" value="P:cytoplasmic translation"/>
    <property type="evidence" value="ECO:0000318"/>
    <property type="project" value="GO_Central"/>
</dbReference>
<dbReference type="EMBL" id="DS113268">
    <property type="protein sequence ID" value="EAY14585.1"/>
    <property type="molecule type" value="Genomic_DNA"/>
</dbReference>
<protein>
    <submittedName>
        <fullName evidence="11">40S ribosomal protein S29, putative</fullName>
    </submittedName>
</protein>
<evidence type="ECO:0000256" key="3">
    <source>
        <dbReference type="ARBA" id="ARBA00022833"/>
    </source>
</evidence>
<dbReference type="KEGG" id="tva:4759333"/>
<dbReference type="PANTHER" id="PTHR12010:SF2">
    <property type="entry name" value="40S RIBOSOMAL PROTEIN S29"/>
    <property type="match status" value="1"/>
</dbReference>
<dbReference type="GO" id="GO:0003735">
    <property type="term" value="F:structural constituent of ribosome"/>
    <property type="evidence" value="ECO:0000318"/>
    <property type="project" value="GO_Central"/>
</dbReference>
<dbReference type="KEGG" id="tva:4748488"/>